<comment type="caution">
    <text evidence="5">The sequence shown here is derived from an EMBL/GenBank/DDBJ whole genome shotgun (WGS) entry which is preliminary data.</text>
</comment>
<dbReference type="Gene3D" id="2.30.33.40">
    <property type="entry name" value="GroES chaperonin"/>
    <property type="match status" value="1"/>
</dbReference>
<accession>G9YHJ4</accession>
<dbReference type="PRINTS" id="PR00297">
    <property type="entry name" value="CHAPERONIN10"/>
</dbReference>
<evidence type="ECO:0000313" key="5">
    <source>
        <dbReference type="EMBL" id="EHM40784.1"/>
    </source>
</evidence>
<reference evidence="5 6" key="1">
    <citation type="submission" date="2011-08" db="EMBL/GenBank/DDBJ databases">
        <authorList>
            <person name="Weinstock G."/>
            <person name="Sodergren E."/>
            <person name="Clifton S."/>
            <person name="Fulton L."/>
            <person name="Fulton B."/>
            <person name="Courtney L."/>
            <person name="Fronick C."/>
            <person name="Harrison M."/>
            <person name="Strong C."/>
            <person name="Farmer C."/>
            <person name="Delahaunty K."/>
            <person name="Markovic C."/>
            <person name="Hall O."/>
            <person name="Minx P."/>
            <person name="Tomlinson C."/>
            <person name="Mitreva M."/>
            <person name="Hou S."/>
            <person name="Chen J."/>
            <person name="Wollam A."/>
            <person name="Pepin K.H."/>
            <person name="Johnson M."/>
            <person name="Bhonagiri V."/>
            <person name="Zhang X."/>
            <person name="Suruliraj S."/>
            <person name="Warren W."/>
            <person name="Chinwalla A."/>
            <person name="Mardis E.R."/>
            <person name="Wilson R.K."/>
        </authorList>
    </citation>
    <scope>NUCLEOTIDE SEQUENCE [LARGE SCALE GENOMIC DNA]</scope>
    <source>
        <strain evidence="5 6">F0357</strain>
    </source>
</reference>
<dbReference type="InterPro" id="IPR018369">
    <property type="entry name" value="Chaprnonin_Cpn10_CS"/>
</dbReference>
<comment type="subcellular location">
    <subcellularLocation>
        <location evidence="3">Cytoplasm</location>
    </subcellularLocation>
</comment>
<dbReference type="AlphaFoldDB" id="G9YHJ4"/>
<dbReference type="NCBIfam" id="NF001533">
    <property type="entry name" value="PRK00364.2-4"/>
    <property type="match status" value="1"/>
</dbReference>
<dbReference type="eggNOG" id="COG0234">
    <property type="taxonomic scope" value="Bacteria"/>
</dbReference>
<dbReference type="Proteomes" id="UP000005481">
    <property type="component" value="Unassembled WGS sequence"/>
</dbReference>
<dbReference type="InterPro" id="IPR011032">
    <property type="entry name" value="GroES-like_sf"/>
</dbReference>
<dbReference type="SUPFAM" id="SSF50129">
    <property type="entry name" value="GroES-like"/>
    <property type="match status" value="1"/>
</dbReference>
<dbReference type="NCBIfam" id="NF001531">
    <property type="entry name" value="PRK00364.2-2"/>
    <property type="match status" value="1"/>
</dbReference>
<protein>
    <recommendedName>
        <fullName evidence="3">Co-chaperonin GroES</fullName>
    </recommendedName>
    <alternativeName>
        <fullName evidence="3">10 kDa chaperonin</fullName>
    </alternativeName>
    <alternativeName>
        <fullName evidence="3">Chaperonin-10</fullName>
        <shortName evidence="3">Cpn10</shortName>
    </alternativeName>
</protein>
<dbReference type="PANTHER" id="PTHR10772:SF58">
    <property type="entry name" value="CO-CHAPERONIN GROES"/>
    <property type="match status" value="1"/>
</dbReference>
<dbReference type="PATRIC" id="fig|861450.3.peg.1046"/>
<name>G9YHJ4_9FIRM</name>
<dbReference type="Pfam" id="PF00166">
    <property type="entry name" value="Cpn10"/>
    <property type="match status" value="1"/>
</dbReference>
<sequence length="106" mass="11719">MLTRSDDQEEEYIMIKPLGDRVVIRVLEQEEKTASGIFLPDTAKEKPSQGEVVAVGSGKLQDNGTRTPLEVSVGDKIIFSKYAGTEVKYEGVDYLIVSERDILATI</sequence>
<keyword evidence="3" id="KW-0963">Cytoplasm</keyword>
<keyword evidence="6" id="KW-1185">Reference proteome</keyword>
<keyword evidence="2 3" id="KW-0143">Chaperone</keyword>
<dbReference type="GO" id="GO:0044183">
    <property type="term" value="F:protein folding chaperone"/>
    <property type="evidence" value="ECO:0007669"/>
    <property type="project" value="InterPro"/>
</dbReference>
<proteinExistence type="inferred from homology"/>
<evidence type="ECO:0000256" key="4">
    <source>
        <dbReference type="RuleBase" id="RU000535"/>
    </source>
</evidence>
<dbReference type="InterPro" id="IPR020818">
    <property type="entry name" value="Chaperonin_GroES"/>
</dbReference>
<dbReference type="HOGENOM" id="CLU_132825_2_1_9"/>
<comment type="function">
    <text evidence="3 4">Together with the chaperonin GroEL, plays an essential role in assisting protein folding. The GroEL-GroES system forms a nano-cage that allows encapsulation of the non-native substrate proteins and provides a physical environment optimized to promote and accelerate protein folding. GroES binds to the apical surface of the GroEL ring, thereby capping the opening of the GroEL channel.</text>
</comment>
<comment type="similarity">
    <text evidence="1 3 4">Belongs to the GroES chaperonin family.</text>
</comment>
<dbReference type="NCBIfam" id="NF001527">
    <property type="entry name" value="PRK00364.1-2"/>
    <property type="match status" value="1"/>
</dbReference>
<dbReference type="InterPro" id="IPR037124">
    <property type="entry name" value="Chaperonin_GroES_sf"/>
</dbReference>
<evidence type="ECO:0000256" key="3">
    <source>
        <dbReference type="HAMAP-Rule" id="MF_00580"/>
    </source>
</evidence>
<evidence type="ECO:0000256" key="1">
    <source>
        <dbReference type="ARBA" id="ARBA00006975"/>
    </source>
</evidence>
<dbReference type="HAMAP" id="MF_00580">
    <property type="entry name" value="CH10"/>
    <property type="match status" value="1"/>
</dbReference>
<organism evidence="5 6">
    <name type="scientific">Anaeroglobus geminatus F0357</name>
    <dbReference type="NCBI Taxonomy" id="861450"/>
    <lineage>
        <taxon>Bacteria</taxon>
        <taxon>Bacillati</taxon>
        <taxon>Bacillota</taxon>
        <taxon>Negativicutes</taxon>
        <taxon>Veillonellales</taxon>
        <taxon>Veillonellaceae</taxon>
        <taxon>Anaeroglobus</taxon>
    </lineage>
</organism>
<dbReference type="GO" id="GO:0051087">
    <property type="term" value="F:protein-folding chaperone binding"/>
    <property type="evidence" value="ECO:0007669"/>
    <property type="project" value="TreeGrafter"/>
</dbReference>
<dbReference type="NCBIfam" id="NF001534">
    <property type="entry name" value="PRK00364.2-5"/>
    <property type="match status" value="1"/>
</dbReference>
<dbReference type="GO" id="GO:0051082">
    <property type="term" value="F:unfolded protein binding"/>
    <property type="evidence" value="ECO:0007669"/>
    <property type="project" value="TreeGrafter"/>
</dbReference>
<dbReference type="PROSITE" id="PS00681">
    <property type="entry name" value="CHAPERONINS_CPN10"/>
    <property type="match status" value="1"/>
</dbReference>
<dbReference type="SMART" id="SM00883">
    <property type="entry name" value="Cpn10"/>
    <property type="match status" value="1"/>
</dbReference>
<dbReference type="EMBL" id="AGCJ01000042">
    <property type="protein sequence ID" value="EHM40784.1"/>
    <property type="molecule type" value="Genomic_DNA"/>
</dbReference>
<dbReference type="PANTHER" id="PTHR10772">
    <property type="entry name" value="10 KDA HEAT SHOCK PROTEIN"/>
    <property type="match status" value="1"/>
</dbReference>
<evidence type="ECO:0000313" key="6">
    <source>
        <dbReference type="Proteomes" id="UP000005481"/>
    </source>
</evidence>
<gene>
    <name evidence="3" type="primary">groES</name>
    <name evidence="3" type="synonym">groS</name>
    <name evidence="5" type="ORF">HMPREF0080_01125</name>
</gene>
<evidence type="ECO:0000256" key="2">
    <source>
        <dbReference type="ARBA" id="ARBA00023186"/>
    </source>
</evidence>
<comment type="subunit">
    <text evidence="3">Heptamer of 7 subunits arranged in a ring. Interacts with the chaperonin GroEL.</text>
</comment>
<dbReference type="GO" id="GO:0005737">
    <property type="term" value="C:cytoplasm"/>
    <property type="evidence" value="ECO:0007669"/>
    <property type="project" value="UniProtKB-SubCell"/>
</dbReference>
<dbReference type="NCBIfam" id="NF001530">
    <property type="entry name" value="PRK00364.1-6"/>
    <property type="match status" value="1"/>
</dbReference>
<dbReference type="FunFam" id="2.30.33.40:FF:000001">
    <property type="entry name" value="10 kDa chaperonin"/>
    <property type="match status" value="1"/>
</dbReference>
<dbReference type="CDD" id="cd00320">
    <property type="entry name" value="cpn10"/>
    <property type="match status" value="1"/>
</dbReference>
<dbReference type="GO" id="GO:0046872">
    <property type="term" value="F:metal ion binding"/>
    <property type="evidence" value="ECO:0007669"/>
    <property type="project" value="TreeGrafter"/>
</dbReference>
<dbReference type="STRING" id="861450.HMPREF0080_01125"/>
<dbReference type="GO" id="GO:0005524">
    <property type="term" value="F:ATP binding"/>
    <property type="evidence" value="ECO:0007669"/>
    <property type="project" value="InterPro"/>
</dbReference>